<reference evidence="1" key="1">
    <citation type="journal article" date="2015" name="PLoS ONE">
        <title>Updated Campylobacter jejuni Capsule PCR Multiplex Typing System and Its Application to Clinical Isolates from South and Southeast Asia.</title>
        <authorList>
            <person name="Poly F."/>
            <person name="Serichantalergs O."/>
            <person name="Kuroiwa J."/>
            <person name="Pootong P."/>
            <person name="Mason C."/>
            <person name="Guerry P."/>
            <person name="Parker C.T."/>
        </authorList>
    </citation>
    <scope>NUCLEOTIDE SEQUENCE</scope>
    <source>
        <strain evidence="1">RM3440</strain>
    </source>
</reference>
<evidence type="ECO:0008006" key="2">
    <source>
        <dbReference type="Google" id="ProtNLM"/>
    </source>
</evidence>
<dbReference type="Pfam" id="PF11186">
    <property type="entry name" value="DUF2972"/>
    <property type="match status" value="1"/>
</dbReference>
<evidence type="ECO:0000313" key="1">
    <source>
        <dbReference type="EMBL" id="ALN44151.1"/>
    </source>
</evidence>
<organism evidence="1">
    <name type="scientific">Campylobacter jejuni subsp. jejuni</name>
    <dbReference type="NCBI Taxonomy" id="32022"/>
    <lineage>
        <taxon>Bacteria</taxon>
        <taxon>Pseudomonadati</taxon>
        <taxon>Campylobacterota</taxon>
        <taxon>Epsilonproteobacteria</taxon>
        <taxon>Campylobacterales</taxon>
        <taxon>Campylobacteraceae</taxon>
        <taxon>Campylobacter</taxon>
    </lineage>
</organism>
<gene>
    <name evidence="1" type="ORF">HS63.07</name>
</gene>
<protein>
    <recommendedName>
        <fullName evidence="2">Sugar transferase</fullName>
    </recommendedName>
</protein>
<dbReference type="InterPro" id="IPR021353">
    <property type="entry name" value="DUF2972"/>
</dbReference>
<accession>A0A0S2CGB9</accession>
<proteinExistence type="predicted"/>
<name>A0A0S2CGB9_CAMJU</name>
<sequence length="617" mass="73371">MNSAIERVKNHLAYKLGQTVIEHRHNGGGYLTLFKKLYKIKKQHQKEKQIYQETIKVFPQLKYPNLETCPDYSESLRYKFHLSYMLGEVLIKAGKTWHKGGGFKLKNNIKKVNKEFQIFREIFKEFDQINSSVLKGLIDNKQLFLKEFPRIKNILKIHQDYKAILDNIFHNFNYFIQNFDLIEEWLLSDDFKERYKKENHPYPSLLDPKKLNDENEEINYHNIPAELAWEMNLPLPENYEFVGFFLHTNGEKAMERFLKEVGIALIGAFGYEDGKRYISIFTFLISEACTYNDLKFAIGILDVNCQQYDKFCFLLQNKPILILLRDPIDSLKSFINVRHQKNGFNEIFKIDISNTDFDKINDRIVYVHESNGCFNPDTNQKFPSIDSIKALSDPNHWMLMYNIRRNKTIEFFRFNKIIYIDMMDIVGDKTLFTLEKLSKILNFSAPDKNNKIFYQQLYSPLTILLPCIIKVNNKVKIFVANRFSVKKIQIMENCIDITDKFKEIFHENLIIFCPKDHFDNLINNQTLYNVVLEYINKFLISLKKRINIEKNKEVKVGDVLDYFKKNISVAKSYKDILDEELVYIKQHRPDIVASWTYYQEFEKMCKELDDDIQEKDL</sequence>
<dbReference type="AlphaFoldDB" id="A0A0S2CGB9"/>
<dbReference type="EMBL" id="KT893438">
    <property type="protein sequence ID" value="ALN44151.1"/>
    <property type="molecule type" value="Genomic_DNA"/>
</dbReference>